<dbReference type="InterPro" id="IPR027417">
    <property type="entry name" value="P-loop_NTPase"/>
</dbReference>
<evidence type="ECO:0000256" key="5">
    <source>
        <dbReference type="ARBA" id="ARBA00022679"/>
    </source>
</evidence>
<evidence type="ECO:0000256" key="11">
    <source>
        <dbReference type="ARBA" id="ARBA00048366"/>
    </source>
</evidence>
<dbReference type="Pfam" id="PF02367">
    <property type="entry name" value="TsaE"/>
    <property type="match status" value="1"/>
</dbReference>
<dbReference type="InterPro" id="IPR003442">
    <property type="entry name" value="T6A_TsaE"/>
</dbReference>
<evidence type="ECO:0000256" key="4">
    <source>
        <dbReference type="ARBA" id="ARBA00022490"/>
    </source>
</evidence>
<dbReference type="GO" id="GO:0061710">
    <property type="term" value="F:L-threonylcarbamoyladenylate synthase"/>
    <property type="evidence" value="ECO:0007669"/>
    <property type="project" value="UniProtKB-EC"/>
</dbReference>
<evidence type="ECO:0000256" key="7">
    <source>
        <dbReference type="ARBA" id="ARBA00022695"/>
    </source>
</evidence>
<evidence type="ECO:0000259" key="12">
    <source>
        <dbReference type="PROSITE" id="PS51163"/>
    </source>
</evidence>
<dbReference type="GO" id="GO:0005524">
    <property type="term" value="F:ATP binding"/>
    <property type="evidence" value="ECO:0007669"/>
    <property type="project" value="UniProtKB-KW"/>
</dbReference>
<dbReference type="GO" id="GO:0000049">
    <property type="term" value="F:tRNA binding"/>
    <property type="evidence" value="ECO:0007669"/>
    <property type="project" value="TreeGrafter"/>
</dbReference>
<dbReference type="SUPFAM" id="SSF55821">
    <property type="entry name" value="YrdC/RibB"/>
    <property type="match status" value="1"/>
</dbReference>
<evidence type="ECO:0000313" key="13">
    <source>
        <dbReference type="EMBL" id="PIP53307.1"/>
    </source>
</evidence>
<keyword evidence="4" id="KW-0963">Cytoplasm</keyword>
<dbReference type="Pfam" id="PF01300">
    <property type="entry name" value="Sua5_yciO_yrdC"/>
    <property type="match status" value="1"/>
</dbReference>
<dbReference type="PANTHER" id="PTHR17490">
    <property type="entry name" value="SUA5"/>
    <property type="match status" value="1"/>
</dbReference>
<feature type="domain" description="YrdC-like" evidence="12">
    <location>
        <begin position="12"/>
        <end position="202"/>
    </location>
</feature>
<evidence type="ECO:0000256" key="3">
    <source>
        <dbReference type="ARBA" id="ARBA00012584"/>
    </source>
</evidence>
<dbReference type="GO" id="GO:0003725">
    <property type="term" value="F:double-stranded RNA binding"/>
    <property type="evidence" value="ECO:0007669"/>
    <property type="project" value="InterPro"/>
</dbReference>
<comment type="catalytic activity">
    <reaction evidence="11">
        <text>L-threonine + hydrogencarbonate + ATP = L-threonylcarbamoyladenylate + diphosphate + H2O</text>
        <dbReference type="Rhea" id="RHEA:36407"/>
        <dbReference type="ChEBI" id="CHEBI:15377"/>
        <dbReference type="ChEBI" id="CHEBI:17544"/>
        <dbReference type="ChEBI" id="CHEBI:30616"/>
        <dbReference type="ChEBI" id="CHEBI:33019"/>
        <dbReference type="ChEBI" id="CHEBI:57926"/>
        <dbReference type="ChEBI" id="CHEBI:73682"/>
        <dbReference type="EC" id="2.7.7.87"/>
    </reaction>
</comment>
<sequence length="365" mass="40729">MTILSLDEKTEQNIIKQAIKILESGGLVVYPTETCYGLAADATNQEAINKLLSYKRRREGKPLSVLVDSKKTANKYVEINESASRLYERFLPGPMTVISKAKKNKLAEGITSELGTLGIRISSHPFAMALSKAYGEAITATSANASWQKKPYSIDDILNPLSEKQITLLDLIIDSGKLPKNEASTVVDTTLVDTMIVRSGDINLGTEAIELISDSELETKELAKRLCLKYWDKIRRQGLVFALIGDLGTGKTIFAKGVGEFLHIQDEITSPSYTLANEYLFNRNEVDGYFFHLDPWRLENFAQVTQLGLNNMVGENKILAIEWANKFLPDIKEFAQQKNISCIEVSFEQINGNKRKLQVVENGNK</sequence>
<dbReference type="AlphaFoldDB" id="A0A2H0B6N6"/>
<reference evidence="13 14" key="1">
    <citation type="submission" date="2017-09" db="EMBL/GenBank/DDBJ databases">
        <title>Depth-based differentiation of microbial function through sediment-hosted aquifers and enrichment of novel symbionts in the deep terrestrial subsurface.</title>
        <authorList>
            <person name="Probst A.J."/>
            <person name="Ladd B."/>
            <person name="Jarett J.K."/>
            <person name="Geller-Mcgrath D.E."/>
            <person name="Sieber C.M."/>
            <person name="Emerson J.B."/>
            <person name="Anantharaman K."/>
            <person name="Thomas B.C."/>
            <person name="Malmstrom R."/>
            <person name="Stieglmeier M."/>
            <person name="Klingl A."/>
            <person name="Woyke T."/>
            <person name="Ryan C.M."/>
            <person name="Banfield J.F."/>
        </authorList>
    </citation>
    <scope>NUCLEOTIDE SEQUENCE [LARGE SCALE GENOMIC DNA]</scope>
    <source>
        <strain evidence="13">CG23_combo_of_CG06-09_8_20_14_all_34_8</strain>
    </source>
</reference>
<dbReference type="EC" id="2.7.7.87" evidence="3"/>
<organism evidence="13 14">
    <name type="scientific">Candidatus Beckwithbacteria bacterium CG23_combo_of_CG06-09_8_20_14_all_34_8</name>
    <dbReference type="NCBI Taxonomy" id="1974497"/>
    <lineage>
        <taxon>Bacteria</taxon>
        <taxon>Candidatus Beckwithiibacteriota</taxon>
    </lineage>
</organism>
<evidence type="ECO:0000313" key="14">
    <source>
        <dbReference type="Proteomes" id="UP000229459"/>
    </source>
</evidence>
<evidence type="ECO:0000256" key="9">
    <source>
        <dbReference type="ARBA" id="ARBA00022840"/>
    </source>
</evidence>
<keyword evidence="8" id="KW-0547">Nucleotide-binding</keyword>
<evidence type="ECO:0000256" key="10">
    <source>
        <dbReference type="ARBA" id="ARBA00029774"/>
    </source>
</evidence>
<keyword evidence="7" id="KW-0548">Nucleotidyltransferase</keyword>
<dbReference type="InterPro" id="IPR006070">
    <property type="entry name" value="Sua5-like_dom"/>
</dbReference>
<dbReference type="NCBIfam" id="TIGR00057">
    <property type="entry name" value="L-threonylcarbamoyladenylate synthase"/>
    <property type="match status" value="1"/>
</dbReference>
<keyword evidence="9" id="KW-0067">ATP-binding</keyword>
<dbReference type="InterPro" id="IPR017945">
    <property type="entry name" value="DHBP_synth_RibB-like_a/b_dom"/>
</dbReference>
<gene>
    <name evidence="13" type="ORF">COX08_01685</name>
</gene>
<dbReference type="Gene3D" id="3.40.50.300">
    <property type="entry name" value="P-loop containing nucleotide triphosphate hydrolases"/>
    <property type="match status" value="1"/>
</dbReference>
<dbReference type="EMBL" id="PCSR01000036">
    <property type="protein sequence ID" value="PIP53307.1"/>
    <property type="molecule type" value="Genomic_DNA"/>
</dbReference>
<proteinExistence type="inferred from homology"/>
<comment type="caution">
    <text evidence="13">The sequence shown here is derived from an EMBL/GenBank/DDBJ whole genome shotgun (WGS) entry which is preliminary data.</text>
</comment>
<comment type="subcellular location">
    <subcellularLocation>
        <location evidence="1">Cytoplasm</location>
    </subcellularLocation>
</comment>
<protein>
    <recommendedName>
        <fullName evidence="10">L-threonylcarbamoyladenylate synthase</fullName>
        <ecNumber evidence="3">2.7.7.87</ecNumber>
    </recommendedName>
    <alternativeName>
        <fullName evidence="10">L-threonylcarbamoyladenylate synthase</fullName>
    </alternativeName>
</protein>
<dbReference type="PROSITE" id="PS51163">
    <property type="entry name" value="YRDC"/>
    <property type="match status" value="1"/>
</dbReference>
<evidence type="ECO:0000256" key="1">
    <source>
        <dbReference type="ARBA" id="ARBA00004496"/>
    </source>
</evidence>
<dbReference type="Gene3D" id="3.90.870.10">
    <property type="entry name" value="DHBP synthase"/>
    <property type="match status" value="1"/>
</dbReference>
<keyword evidence="5" id="KW-0808">Transferase</keyword>
<evidence type="ECO:0000256" key="6">
    <source>
        <dbReference type="ARBA" id="ARBA00022694"/>
    </source>
</evidence>
<dbReference type="PANTHER" id="PTHR17490:SF16">
    <property type="entry name" value="THREONYLCARBAMOYL-AMP SYNTHASE"/>
    <property type="match status" value="1"/>
</dbReference>
<accession>A0A2H0B6N6</accession>
<evidence type="ECO:0000256" key="8">
    <source>
        <dbReference type="ARBA" id="ARBA00022741"/>
    </source>
</evidence>
<keyword evidence="6" id="KW-0819">tRNA processing</keyword>
<dbReference type="NCBIfam" id="TIGR00150">
    <property type="entry name" value="T6A_YjeE"/>
    <property type="match status" value="1"/>
</dbReference>
<name>A0A2H0B6N6_9BACT</name>
<evidence type="ECO:0000256" key="2">
    <source>
        <dbReference type="ARBA" id="ARBA00007663"/>
    </source>
</evidence>
<dbReference type="Proteomes" id="UP000229459">
    <property type="component" value="Unassembled WGS sequence"/>
</dbReference>
<comment type="similarity">
    <text evidence="2">Belongs to the SUA5 family.</text>
</comment>
<dbReference type="GO" id="GO:0006450">
    <property type="term" value="P:regulation of translational fidelity"/>
    <property type="evidence" value="ECO:0007669"/>
    <property type="project" value="TreeGrafter"/>
</dbReference>
<dbReference type="SUPFAM" id="SSF52540">
    <property type="entry name" value="P-loop containing nucleoside triphosphate hydrolases"/>
    <property type="match status" value="1"/>
</dbReference>
<dbReference type="GO" id="GO:0002949">
    <property type="term" value="P:tRNA threonylcarbamoyladenosine modification"/>
    <property type="evidence" value="ECO:0007669"/>
    <property type="project" value="InterPro"/>
</dbReference>
<dbReference type="InterPro" id="IPR050156">
    <property type="entry name" value="TC-AMP_synthase_SUA5"/>
</dbReference>
<dbReference type="GO" id="GO:0005737">
    <property type="term" value="C:cytoplasm"/>
    <property type="evidence" value="ECO:0007669"/>
    <property type="project" value="UniProtKB-SubCell"/>
</dbReference>